<feature type="compositionally biased region" description="Polar residues" evidence="1">
    <location>
        <begin position="35"/>
        <end position="56"/>
    </location>
</feature>
<dbReference type="RefSeq" id="WP_087715598.1">
    <property type="nucleotide sequence ID" value="NZ_MWPH01000005.1"/>
</dbReference>
<evidence type="ECO:0000313" key="2">
    <source>
        <dbReference type="EMBL" id="OVE82929.1"/>
    </source>
</evidence>
<dbReference type="Proteomes" id="UP000196084">
    <property type="component" value="Unassembled WGS sequence"/>
</dbReference>
<proteinExistence type="predicted"/>
<dbReference type="AlphaFoldDB" id="A0A202E3W4"/>
<dbReference type="OrthoDB" id="324938at2157"/>
<name>A0A202E3W4_9EURY</name>
<feature type="region of interest" description="Disordered" evidence="1">
    <location>
        <begin position="1"/>
        <end position="77"/>
    </location>
</feature>
<accession>A0A202E3W4</accession>
<organism evidence="2 3">
    <name type="scientific">Natronolimnobius baerhuensis</name>
    <dbReference type="NCBI Taxonomy" id="253108"/>
    <lineage>
        <taxon>Archaea</taxon>
        <taxon>Methanobacteriati</taxon>
        <taxon>Methanobacteriota</taxon>
        <taxon>Stenosarchaea group</taxon>
        <taxon>Halobacteria</taxon>
        <taxon>Halobacteriales</taxon>
        <taxon>Natrialbaceae</taxon>
        <taxon>Natronolimnobius</taxon>
    </lineage>
</organism>
<sequence>MKKGSGNLDFGGSDDQSEADESEPPVADPNDTEQDSSQGQSTTPSDPVDTESNPTDDSGPATQEFPYFVRRSNVGDEREERIEIHLRPEVNNQESEFRNALADELDTGEVSKTDAREFALKFAYANPEEVAEMMRDEGYGLTD</sequence>
<dbReference type="EMBL" id="MWPH01000005">
    <property type="protein sequence ID" value="OVE82929.1"/>
    <property type="molecule type" value="Genomic_DNA"/>
</dbReference>
<comment type="caution">
    <text evidence="2">The sequence shown here is derived from an EMBL/GenBank/DDBJ whole genome shotgun (WGS) entry which is preliminary data.</text>
</comment>
<dbReference type="InterPro" id="IPR058276">
    <property type="entry name" value="DUF7970"/>
</dbReference>
<gene>
    <name evidence="2" type="ORF">B2G88_18225</name>
</gene>
<evidence type="ECO:0000256" key="1">
    <source>
        <dbReference type="SAM" id="MobiDB-lite"/>
    </source>
</evidence>
<reference evidence="2 3" key="1">
    <citation type="submission" date="2017-02" db="EMBL/GenBank/DDBJ databases">
        <title>Natronthermophilus aegyptiacus gen. nov.,sp. nov., an aerobic, extremely halophilic alkalithermophilic archaeon isolated from the athalassohaline Wadi An Natrun, Egypt.</title>
        <authorList>
            <person name="Zhao B."/>
        </authorList>
    </citation>
    <scope>NUCLEOTIDE SEQUENCE [LARGE SCALE GENOMIC DNA]</scope>
    <source>
        <strain evidence="2 3">CGMCC 1.3597</strain>
    </source>
</reference>
<evidence type="ECO:0000313" key="3">
    <source>
        <dbReference type="Proteomes" id="UP000196084"/>
    </source>
</evidence>
<protein>
    <submittedName>
        <fullName evidence="2">Acyl-CoA dehydrogenase</fullName>
    </submittedName>
</protein>
<dbReference type="Pfam" id="PF25925">
    <property type="entry name" value="DUF7970"/>
    <property type="match status" value="1"/>
</dbReference>
<keyword evidence="3" id="KW-1185">Reference proteome</keyword>